<evidence type="ECO:0000256" key="1">
    <source>
        <dbReference type="ARBA" id="ARBA00008056"/>
    </source>
</evidence>
<dbReference type="GO" id="GO:0051213">
    <property type="term" value="F:dioxygenase activity"/>
    <property type="evidence" value="ECO:0007669"/>
    <property type="project" value="UniProtKB-KW"/>
</dbReference>
<dbReference type="EMBL" id="PKPP01005770">
    <property type="protein sequence ID" value="PWA58886.1"/>
    <property type="molecule type" value="Genomic_DNA"/>
</dbReference>
<dbReference type="Gene3D" id="2.60.120.330">
    <property type="entry name" value="B-lactam Antibiotic, Isopenicillin N Synthase, Chain"/>
    <property type="match status" value="1"/>
</dbReference>
<dbReference type="InterPro" id="IPR044861">
    <property type="entry name" value="IPNS-like_FE2OG_OXY"/>
</dbReference>
<protein>
    <submittedName>
        <fullName evidence="6">Oxoglutarate/iron-dependent dioxygenase</fullName>
    </submittedName>
</protein>
<proteinExistence type="inferred from homology"/>
<organism evidence="6 7">
    <name type="scientific">Artemisia annua</name>
    <name type="common">Sweet wormwood</name>
    <dbReference type="NCBI Taxonomy" id="35608"/>
    <lineage>
        <taxon>Eukaryota</taxon>
        <taxon>Viridiplantae</taxon>
        <taxon>Streptophyta</taxon>
        <taxon>Embryophyta</taxon>
        <taxon>Tracheophyta</taxon>
        <taxon>Spermatophyta</taxon>
        <taxon>Magnoliopsida</taxon>
        <taxon>eudicotyledons</taxon>
        <taxon>Gunneridae</taxon>
        <taxon>Pentapetalae</taxon>
        <taxon>asterids</taxon>
        <taxon>campanulids</taxon>
        <taxon>Asterales</taxon>
        <taxon>Asteraceae</taxon>
        <taxon>Asteroideae</taxon>
        <taxon>Anthemideae</taxon>
        <taxon>Artemisiinae</taxon>
        <taxon>Artemisia</taxon>
    </lineage>
</organism>
<keyword evidence="6" id="KW-0223">Dioxygenase</keyword>
<evidence type="ECO:0000256" key="2">
    <source>
        <dbReference type="ARBA" id="ARBA00022723"/>
    </source>
</evidence>
<dbReference type="InterPro" id="IPR005123">
    <property type="entry name" value="Oxoglu/Fe-dep_dioxygenase_dom"/>
</dbReference>
<comment type="similarity">
    <text evidence="1 4">Belongs to the iron/ascorbate-dependent oxidoreductase family.</text>
</comment>
<dbReference type="PROSITE" id="PS51471">
    <property type="entry name" value="FE2OG_OXY"/>
    <property type="match status" value="1"/>
</dbReference>
<dbReference type="Proteomes" id="UP000245207">
    <property type="component" value="Unassembled WGS sequence"/>
</dbReference>
<dbReference type="STRING" id="35608.A0A2U1MCE6"/>
<feature type="domain" description="Fe2OG dioxygenase" evidence="5">
    <location>
        <begin position="158"/>
        <end position="258"/>
    </location>
</feature>
<evidence type="ECO:0000313" key="7">
    <source>
        <dbReference type="Proteomes" id="UP000245207"/>
    </source>
</evidence>
<evidence type="ECO:0000256" key="4">
    <source>
        <dbReference type="RuleBase" id="RU003682"/>
    </source>
</evidence>
<gene>
    <name evidence="6" type="ORF">CTI12_AA396300</name>
</gene>
<dbReference type="InterPro" id="IPR026992">
    <property type="entry name" value="DIOX_N"/>
</dbReference>
<dbReference type="SUPFAM" id="SSF51197">
    <property type="entry name" value="Clavaminate synthase-like"/>
    <property type="match status" value="1"/>
</dbReference>
<dbReference type="Pfam" id="PF14226">
    <property type="entry name" value="DIOX_N"/>
    <property type="match status" value="1"/>
</dbReference>
<name>A0A2U1MCE6_ARTAN</name>
<evidence type="ECO:0000256" key="3">
    <source>
        <dbReference type="ARBA" id="ARBA00023004"/>
    </source>
</evidence>
<dbReference type="Pfam" id="PF03171">
    <property type="entry name" value="2OG-FeII_Oxy"/>
    <property type="match status" value="1"/>
</dbReference>
<dbReference type="AlphaFoldDB" id="A0A2U1MCE6"/>
<dbReference type="OrthoDB" id="288590at2759"/>
<keyword evidence="3 4" id="KW-0408">Iron</keyword>
<sequence length="310" mass="34991">MSFVPIIDYSLLTSGTPNERSKVIQQLGNACKDWGCYMLVNHGIPETLIKEIMDVSDEFFNLPKEEKLEFEAFGVFDPIRFSSGFNAVEQNKDTLWREVLRLIAHPDFHCPHKPSGFSEIASDYVKRTQVIVNELLKGVSESLGFEASYMNKELNLDSSFRLLAVNCYPFLPDFDLARGLMPHTDHGVFTLLYENDVPGLEVFHNGKWVVMSGVPNAFLVLSADHLEIFSNGVYKSKLHRAVVKDECKRITLVNTNGPSLDTVVGPSPRLVDEQDRPAGYLPMKYGEYLELQTKLTTAGKHAFDIVRIQN</sequence>
<accession>A0A2U1MCE6</accession>
<evidence type="ECO:0000313" key="6">
    <source>
        <dbReference type="EMBL" id="PWA58886.1"/>
    </source>
</evidence>
<dbReference type="InterPro" id="IPR027443">
    <property type="entry name" value="IPNS-like_sf"/>
</dbReference>
<dbReference type="GO" id="GO:0016705">
    <property type="term" value="F:oxidoreductase activity, acting on paired donors, with incorporation or reduction of molecular oxygen"/>
    <property type="evidence" value="ECO:0007669"/>
    <property type="project" value="UniProtKB-ARBA"/>
</dbReference>
<reference evidence="6 7" key="1">
    <citation type="journal article" date="2018" name="Mol. Plant">
        <title>The genome of Artemisia annua provides insight into the evolution of Asteraceae family and artemisinin biosynthesis.</title>
        <authorList>
            <person name="Shen Q."/>
            <person name="Zhang L."/>
            <person name="Liao Z."/>
            <person name="Wang S."/>
            <person name="Yan T."/>
            <person name="Shi P."/>
            <person name="Liu M."/>
            <person name="Fu X."/>
            <person name="Pan Q."/>
            <person name="Wang Y."/>
            <person name="Lv Z."/>
            <person name="Lu X."/>
            <person name="Zhang F."/>
            <person name="Jiang W."/>
            <person name="Ma Y."/>
            <person name="Chen M."/>
            <person name="Hao X."/>
            <person name="Li L."/>
            <person name="Tang Y."/>
            <person name="Lv G."/>
            <person name="Zhou Y."/>
            <person name="Sun X."/>
            <person name="Brodelius P.E."/>
            <person name="Rose J.K.C."/>
            <person name="Tang K."/>
        </authorList>
    </citation>
    <scope>NUCLEOTIDE SEQUENCE [LARGE SCALE GENOMIC DNA]</scope>
    <source>
        <strain evidence="7">cv. Huhao1</strain>
        <tissue evidence="6">Leaf</tissue>
    </source>
</reference>
<dbReference type="PANTHER" id="PTHR47991">
    <property type="entry name" value="OXOGLUTARATE/IRON-DEPENDENT DIOXYGENASE"/>
    <property type="match status" value="1"/>
</dbReference>
<keyword evidence="4" id="KW-0560">Oxidoreductase</keyword>
<comment type="caution">
    <text evidence="6">The sequence shown here is derived from an EMBL/GenBank/DDBJ whole genome shotgun (WGS) entry which is preliminary data.</text>
</comment>
<keyword evidence="2 4" id="KW-0479">Metal-binding</keyword>
<evidence type="ECO:0000259" key="5">
    <source>
        <dbReference type="PROSITE" id="PS51471"/>
    </source>
</evidence>
<dbReference type="GO" id="GO:0046872">
    <property type="term" value="F:metal ion binding"/>
    <property type="evidence" value="ECO:0007669"/>
    <property type="project" value="UniProtKB-KW"/>
</dbReference>
<keyword evidence="7" id="KW-1185">Reference proteome</keyword>
<dbReference type="InterPro" id="IPR050295">
    <property type="entry name" value="Plant_2OG-oxidoreductases"/>
</dbReference>